<evidence type="ECO:0000313" key="9">
    <source>
        <dbReference type="EMBL" id="KAK4245847.1"/>
    </source>
</evidence>
<dbReference type="EMBL" id="MU857689">
    <property type="protein sequence ID" value="KAK4245847.1"/>
    <property type="molecule type" value="Genomic_DNA"/>
</dbReference>
<evidence type="ECO:0000256" key="4">
    <source>
        <dbReference type="ARBA" id="ARBA00022824"/>
    </source>
</evidence>
<dbReference type="InterPro" id="IPR006716">
    <property type="entry name" value="ERG2_sigma1_rcpt-like"/>
</dbReference>
<keyword evidence="4" id="KW-0256">Endoplasmic reticulum</keyword>
<evidence type="ECO:0000256" key="5">
    <source>
        <dbReference type="ARBA" id="ARBA00022989"/>
    </source>
</evidence>
<comment type="pathway">
    <text evidence="7 8">Steroid metabolism; ergosterol biosynthesis.</text>
</comment>
<dbReference type="GO" id="GO:0006696">
    <property type="term" value="P:ergosterol biosynthetic process"/>
    <property type="evidence" value="ECO:0007669"/>
    <property type="project" value="TreeGrafter"/>
</dbReference>
<evidence type="ECO:0000256" key="3">
    <source>
        <dbReference type="ARBA" id="ARBA00022692"/>
    </source>
</evidence>
<organism evidence="9 10">
    <name type="scientific">Corynascus novoguineensis</name>
    <dbReference type="NCBI Taxonomy" id="1126955"/>
    <lineage>
        <taxon>Eukaryota</taxon>
        <taxon>Fungi</taxon>
        <taxon>Dikarya</taxon>
        <taxon>Ascomycota</taxon>
        <taxon>Pezizomycotina</taxon>
        <taxon>Sordariomycetes</taxon>
        <taxon>Sordariomycetidae</taxon>
        <taxon>Sordariales</taxon>
        <taxon>Chaetomiaceae</taxon>
        <taxon>Corynascus</taxon>
    </lineage>
</organism>
<comment type="similarity">
    <text evidence="2 8">Belongs to the ERG2 family.</text>
</comment>
<evidence type="ECO:0000256" key="1">
    <source>
        <dbReference type="ARBA" id="ARBA00004586"/>
    </source>
</evidence>
<gene>
    <name evidence="9" type="ORF">C7999DRAFT_33779</name>
</gene>
<dbReference type="Proteomes" id="UP001303647">
    <property type="component" value="Unassembled WGS sequence"/>
</dbReference>
<evidence type="ECO:0000256" key="6">
    <source>
        <dbReference type="ARBA" id="ARBA00023136"/>
    </source>
</evidence>
<evidence type="ECO:0000256" key="8">
    <source>
        <dbReference type="RuleBase" id="RU368083"/>
    </source>
</evidence>
<keyword evidence="5 8" id="KW-1133">Transmembrane helix</keyword>
<dbReference type="AlphaFoldDB" id="A0AAN7CR31"/>
<sequence>MPSNKSSSKKAAKSSCCAGGMGGWLKFFAVLLGVLTPVWYLLEENLERFYIFNLEQLHSVATRAVDTHGNDTRAIVNYIVDELAGQVSLSSFVNRDEEWVFNNAGGAMGAMYIIHASITEYLIIFGTAVGTEGHTGRHTADDYFHILTGTQLAYVPGEYEPEIYPPKSVHHLRRGDVKQYKMPESCFALEYARGWIPPMLFFGFADGLSSTLDLPTLWRTSWLTGKQMIGNLARGKF</sequence>
<reference evidence="9" key="1">
    <citation type="journal article" date="2023" name="Mol. Phylogenet. Evol.">
        <title>Genome-scale phylogeny and comparative genomics of the fungal order Sordariales.</title>
        <authorList>
            <person name="Hensen N."/>
            <person name="Bonometti L."/>
            <person name="Westerberg I."/>
            <person name="Brannstrom I.O."/>
            <person name="Guillou S."/>
            <person name="Cros-Aarteil S."/>
            <person name="Calhoun S."/>
            <person name="Haridas S."/>
            <person name="Kuo A."/>
            <person name="Mondo S."/>
            <person name="Pangilinan J."/>
            <person name="Riley R."/>
            <person name="LaButti K."/>
            <person name="Andreopoulos B."/>
            <person name="Lipzen A."/>
            <person name="Chen C."/>
            <person name="Yan M."/>
            <person name="Daum C."/>
            <person name="Ng V."/>
            <person name="Clum A."/>
            <person name="Steindorff A."/>
            <person name="Ohm R.A."/>
            <person name="Martin F."/>
            <person name="Silar P."/>
            <person name="Natvig D.O."/>
            <person name="Lalanne C."/>
            <person name="Gautier V."/>
            <person name="Ament-Velasquez S.L."/>
            <person name="Kruys A."/>
            <person name="Hutchinson M.I."/>
            <person name="Powell A.J."/>
            <person name="Barry K."/>
            <person name="Miller A.N."/>
            <person name="Grigoriev I.V."/>
            <person name="Debuchy R."/>
            <person name="Gladieux P."/>
            <person name="Hiltunen Thoren M."/>
            <person name="Johannesson H."/>
        </authorList>
    </citation>
    <scope>NUCLEOTIDE SEQUENCE</scope>
    <source>
        <strain evidence="9">CBS 359.72</strain>
    </source>
</reference>
<keyword evidence="9" id="KW-0413">Isomerase</keyword>
<dbReference type="EC" id="5.-.-.-" evidence="8"/>
<accession>A0AAN7CR31</accession>
<comment type="function">
    <text evidence="8">Catalyzes the reaction which results in unsaturation at C-7 in the B ring of sterols.</text>
</comment>
<evidence type="ECO:0000256" key="2">
    <source>
        <dbReference type="ARBA" id="ARBA00007141"/>
    </source>
</evidence>
<dbReference type="PANTHER" id="PTHR10868:SF1">
    <property type="entry name" value="SIGMA NON-OPIOID INTRACELLULAR RECEPTOR 1"/>
    <property type="match status" value="1"/>
</dbReference>
<keyword evidence="6 8" id="KW-0472">Membrane</keyword>
<keyword evidence="10" id="KW-1185">Reference proteome</keyword>
<comment type="subcellular location">
    <subcellularLocation>
        <location evidence="1">Endoplasmic reticulum membrane</location>
    </subcellularLocation>
</comment>
<comment type="caution">
    <text evidence="9">The sequence shown here is derived from an EMBL/GenBank/DDBJ whole genome shotgun (WGS) entry which is preliminary data.</text>
</comment>
<evidence type="ECO:0000256" key="7">
    <source>
        <dbReference type="ARBA" id="ARBA00029435"/>
    </source>
</evidence>
<dbReference type="Pfam" id="PF04622">
    <property type="entry name" value="ERG2_Sigma1R"/>
    <property type="match status" value="1"/>
</dbReference>
<reference evidence="9" key="2">
    <citation type="submission" date="2023-05" db="EMBL/GenBank/DDBJ databases">
        <authorList>
            <consortium name="Lawrence Berkeley National Laboratory"/>
            <person name="Steindorff A."/>
            <person name="Hensen N."/>
            <person name="Bonometti L."/>
            <person name="Westerberg I."/>
            <person name="Brannstrom I.O."/>
            <person name="Guillou S."/>
            <person name="Cros-Aarteil S."/>
            <person name="Calhoun S."/>
            <person name="Haridas S."/>
            <person name="Kuo A."/>
            <person name="Mondo S."/>
            <person name="Pangilinan J."/>
            <person name="Riley R."/>
            <person name="Labutti K."/>
            <person name="Andreopoulos B."/>
            <person name="Lipzen A."/>
            <person name="Chen C."/>
            <person name="Yanf M."/>
            <person name="Daum C."/>
            <person name="Ng V."/>
            <person name="Clum A."/>
            <person name="Ohm R."/>
            <person name="Martin F."/>
            <person name="Silar P."/>
            <person name="Natvig D."/>
            <person name="Lalanne C."/>
            <person name="Gautier V."/>
            <person name="Ament-Velasquez S.L."/>
            <person name="Kruys A."/>
            <person name="Hutchinson M.I."/>
            <person name="Powell A.J."/>
            <person name="Barry K."/>
            <person name="Miller A.N."/>
            <person name="Grigoriev I.V."/>
            <person name="Debuchy R."/>
            <person name="Gladieux P."/>
            <person name="Thoren M.H."/>
            <person name="Johannesson H."/>
        </authorList>
    </citation>
    <scope>NUCLEOTIDE SEQUENCE</scope>
    <source>
        <strain evidence="9">CBS 359.72</strain>
    </source>
</reference>
<evidence type="ECO:0000313" key="10">
    <source>
        <dbReference type="Proteomes" id="UP001303647"/>
    </source>
</evidence>
<name>A0AAN7CR31_9PEZI</name>
<feature type="transmembrane region" description="Helical" evidence="8">
    <location>
        <begin position="21"/>
        <end position="42"/>
    </location>
</feature>
<protein>
    <recommendedName>
        <fullName evidence="8">C-8 sterol isomerase</fullName>
        <ecNumber evidence="8">5.-.-.-</ecNumber>
    </recommendedName>
    <alternativeName>
        <fullName evidence="8">Delta-8--delta-7 sterol isomerase</fullName>
    </alternativeName>
</protein>
<dbReference type="GO" id="GO:0005789">
    <property type="term" value="C:endoplasmic reticulum membrane"/>
    <property type="evidence" value="ECO:0007669"/>
    <property type="project" value="UniProtKB-SubCell"/>
</dbReference>
<dbReference type="PANTHER" id="PTHR10868">
    <property type="entry name" value="SIGMA 1-TYPE OPIOID RECEPTOR-RELATED"/>
    <property type="match status" value="1"/>
</dbReference>
<proteinExistence type="inferred from homology"/>
<dbReference type="GO" id="GO:0016853">
    <property type="term" value="F:isomerase activity"/>
    <property type="evidence" value="ECO:0007669"/>
    <property type="project" value="UniProtKB-KW"/>
</dbReference>
<keyword evidence="3 8" id="KW-0812">Transmembrane</keyword>